<feature type="transmembrane region" description="Helical" evidence="6">
    <location>
        <begin position="52"/>
        <end position="74"/>
    </location>
</feature>
<evidence type="ECO:0000256" key="4">
    <source>
        <dbReference type="ARBA" id="ARBA00022989"/>
    </source>
</evidence>
<dbReference type="SMART" id="SM01381">
    <property type="entry name" value="7TM_GPCR_Srsx"/>
    <property type="match status" value="1"/>
</dbReference>
<proteinExistence type="predicted"/>
<evidence type="ECO:0000256" key="2">
    <source>
        <dbReference type="ARBA" id="ARBA00022475"/>
    </source>
</evidence>
<dbReference type="PRINTS" id="PR00237">
    <property type="entry name" value="GPCRRHODOPSN"/>
</dbReference>
<dbReference type="CDD" id="cd00637">
    <property type="entry name" value="7tm_classA_rhodopsin-like"/>
    <property type="match status" value="2"/>
</dbReference>
<keyword evidence="4 6" id="KW-1133">Transmembrane helix</keyword>
<dbReference type="GO" id="GO:0004930">
    <property type="term" value="F:G protein-coupled receptor activity"/>
    <property type="evidence" value="ECO:0007669"/>
    <property type="project" value="InterPro"/>
</dbReference>
<feature type="domain" description="G-protein coupled receptors family 1 profile" evidence="7">
    <location>
        <begin position="527"/>
        <end position="623"/>
    </location>
</feature>
<evidence type="ECO:0000256" key="3">
    <source>
        <dbReference type="ARBA" id="ARBA00022692"/>
    </source>
</evidence>
<feature type="domain" description="G-protein coupled receptors family 1 profile" evidence="7">
    <location>
        <begin position="238"/>
        <end position="473"/>
    </location>
</feature>
<feature type="domain" description="G-protein coupled receptors family 1 profile" evidence="7">
    <location>
        <begin position="1"/>
        <end position="159"/>
    </location>
</feature>
<evidence type="ECO:0000256" key="5">
    <source>
        <dbReference type="ARBA" id="ARBA00023136"/>
    </source>
</evidence>
<keyword evidence="2" id="KW-1003">Cell membrane</keyword>
<name>A0AAU9X3B1_9CNID</name>
<feature type="transmembrane region" description="Helical" evidence="6">
    <location>
        <begin position="29"/>
        <end position="46"/>
    </location>
</feature>
<feature type="transmembrane region" description="Helical" evidence="6">
    <location>
        <begin position="421"/>
        <end position="444"/>
    </location>
</feature>
<reference evidence="8 9" key="1">
    <citation type="submission" date="2022-05" db="EMBL/GenBank/DDBJ databases">
        <authorList>
            <consortium name="Genoscope - CEA"/>
            <person name="William W."/>
        </authorList>
    </citation>
    <scope>NUCLEOTIDE SEQUENCE [LARGE SCALE GENOMIC DNA]</scope>
</reference>
<dbReference type="Pfam" id="PF00001">
    <property type="entry name" value="7tm_1"/>
    <property type="match status" value="3"/>
</dbReference>
<comment type="caution">
    <text evidence="8">The sequence shown here is derived from an EMBL/GenBank/DDBJ whole genome shotgun (WGS) entry which is preliminary data.</text>
</comment>
<dbReference type="AlphaFoldDB" id="A0AAU9X3B1"/>
<dbReference type="GO" id="GO:0005886">
    <property type="term" value="C:plasma membrane"/>
    <property type="evidence" value="ECO:0007669"/>
    <property type="project" value="UniProtKB-SubCell"/>
</dbReference>
<dbReference type="Gene3D" id="1.20.1070.10">
    <property type="entry name" value="Rhodopsin 7-helix transmembrane proteins"/>
    <property type="match status" value="3"/>
</dbReference>
<dbReference type="PANTHER" id="PTHR22750">
    <property type="entry name" value="G-PROTEIN COUPLED RECEPTOR"/>
    <property type="match status" value="1"/>
</dbReference>
<sequence>MLVTLERLLAIKFTMQYPNFVTDEKMKRAVLAVWILAFIIGGFRVLNMSLFVRFFSVFLTLSCILFLAFAYFIIYRETCLQQEKIKTHQLPQQEVERFTRENKALKTTMFVVGAVIICLLPLCFCLILLFTCFCDICPTIAPVTQTCAMLNSLVNPLIYCWRQKEMRKVIFRSRTHVVKPSLIGSSFQSNMVNFSSANSTNATNTISREGDKADVPSVAGAINVIIINTITCPFTVILNLLVIKAVKSTPRLRTNSNILLACLAVTDALTGLLGQPLFVLWKIFLLFGLSDSGTVENCFATTVVVILTASYFHLMLVTLERLLAIKFTMQYPNFITDEKMKRAVLAVWILAFIIGVFRALNVSLVVRIFSVLLTLSCILFLAFAYFIMYRETRLQQEKIKTQQLPQQEVERFTRENKALKTTMFVVGAVIICLLPLCFCLILLVTCFCDICPTIAPVTQTCAMLNSLVNPLIYCWRQKEMRKVIFRLRTQVVVASIQEGDTTDVPSVAGFIIIIIINTITCPFTVLLNLLVIKAIKSTPRLRTNSNILLACLAVTDSLTGLLGQPLFVLSKIFQLFGLSDSGTIENCYFTTAIVIVTASYFHLMLVTLERLCDQIYDAIPKHK</sequence>
<feature type="transmembrane region" description="Helical" evidence="6">
    <location>
        <begin position="507"/>
        <end position="535"/>
    </location>
</feature>
<feature type="transmembrane region" description="Helical" evidence="6">
    <location>
        <begin position="225"/>
        <end position="246"/>
    </location>
</feature>
<feature type="transmembrane region" description="Helical" evidence="6">
    <location>
        <begin position="299"/>
        <end position="323"/>
    </location>
</feature>
<evidence type="ECO:0000259" key="7">
    <source>
        <dbReference type="PROSITE" id="PS50262"/>
    </source>
</evidence>
<dbReference type="InterPro" id="IPR017452">
    <property type="entry name" value="GPCR_Rhodpsn_7TM"/>
</dbReference>
<keyword evidence="9" id="KW-1185">Reference proteome</keyword>
<comment type="subcellular location">
    <subcellularLocation>
        <location evidence="1">Cell membrane</location>
        <topology evidence="1">Multi-pass membrane protein</topology>
    </subcellularLocation>
</comment>
<evidence type="ECO:0000256" key="1">
    <source>
        <dbReference type="ARBA" id="ARBA00004651"/>
    </source>
</evidence>
<feature type="transmembrane region" description="Helical" evidence="6">
    <location>
        <begin position="588"/>
        <end position="608"/>
    </location>
</feature>
<organism evidence="8 9">
    <name type="scientific">Pocillopora meandrina</name>
    <dbReference type="NCBI Taxonomy" id="46732"/>
    <lineage>
        <taxon>Eukaryota</taxon>
        <taxon>Metazoa</taxon>
        <taxon>Cnidaria</taxon>
        <taxon>Anthozoa</taxon>
        <taxon>Hexacorallia</taxon>
        <taxon>Scleractinia</taxon>
        <taxon>Astrocoeniina</taxon>
        <taxon>Pocilloporidae</taxon>
        <taxon>Pocillopora</taxon>
    </lineage>
</organism>
<dbReference type="InterPro" id="IPR000276">
    <property type="entry name" value="GPCR_Rhodpsn"/>
</dbReference>
<feature type="transmembrane region" description="Helical" evidence="6">
    <location>
        <begin position="547"/>
        <end position="568"/>
    </location>
</feature>
<evidence type="ECO:0000313" key="8">
    <source>
        <dbReference type="EMBL" id="CAH3135642.1"/>
    </source>
</evidence>
<feature type="transmembrane region" description="Helical" evidence="6">
    <location>
        <begin position="343"/>
        <end position="360"/>
    </location>
</feature>
<keyword evidence="3 6" id="KW-0812">Transmembrane</keyword>
<keyword evidence="5 6" id="KW-0472">Membrane</keyword>
<dbReference type="SUPFAM" id="SSF81321">
    <property type="entry name" value="Family A G protein-coupled receptor-like"/>
    <property type="match status" value="3"/>
</dbReference>
<evidence type="ECO:0000256" key="6">
    <source>
        <dbReference type="SAM" id="Phobius"/>
    </source>
</evidence>
<evidence type="ECO:0000313" key="9">
    <source>
        <dbReference type="Proteomes" id="UP001159428"/>
    </source>
</evidence>
<feature type="transmembrane region" description="Helical" evidence="6">
    <location>
        <begin position="258"/>
        <end position="279"/>
    </location>
</feature>
<dbReference type="Proteomes" id="UP001159428">
    <property type="component" value="Unassembled WGS sequence"/>
</dbReference>
<gene>
    <name evidence="8" type="ORF">PMEA_00015835</name>
</gene>
<protein>
    <recommendedName>
        <fullName evidence="7">G-protein coupled receptors family 1 profile domain-containing protein</fullName>
    </recommendedName>
</protein>
<dbReference type="EMBL" id="CALNXJ010000029">
    <property type="protein sequence ID" value="CAH3135642.1"/>
    <property type="molecule type" value="Genomic_DNA"/>
</dbReference>
<dbReference type="PROSITE" id="PS50262">
    <property type="entry name" value="G_PROTEIN_RECEP_F1_2"/>
    <property type="match status" value="3"/>
</dbReference>
<feature type="transmembrane region" description="Helical" evidence="6">
    <location>
        <begin position="366"/>
        <end position="388"/>
    </location>
</feature>
<feature type="transmembrane region" description="Helical" evidence="6">
    <location>
        <begin position="107"/>
        <end position="130"/>
    </location>
</feature>
<accession>A0AAU9X3B1</accession>